<dbReference type="Proteomes" id="UP000240739">
    <property type="component" value="Unassembled WGS sequence"/>
</dbReference>
<dbReference type="EMBL" id="PYYB01000001">
    <property type="protein sequence ID" value="PTL60847.1"/>
    <property type="molecule type" value="Genomic_DNA"/>
</dbReference>
<evidence type="ECO:0000313" key="2">
    <source>
        <dbReference type="EMBL" id="PTL60847.1"/>
    </source>
</evidence>
<proteinExistence type="predicted"/>
<feature type="transmembrane region" description="Helical" evidence="1">
    <location>
        <begin position="104"/>
        <end position="123"/>
    </location>
</feature>
<feature type="transmembrane region" description="Helical" evidence="1">
    <location>
        <begin position="19"/>
        <end position="38"/>
    </location>
</feature>
<keyword evidence="1" id="KW-0812">Transmembrane</keyword>
<keyword evidence="1" id="KW-1133">Transmembrane helix</keyword>
<dbReference type="OrthoDB" id="7698234at2"/>
<accession>A0A2T4UNN0</accession>
<dbReference type="AlphaFoldDB" id="A0A2T4UNN0"/>
<gene>
    <name evidence="2" type="ORF">C7Y72_13525</name>
</gene>
<name>A0A2T4UNN0_9ACTN</name>
<sequence length="382" mass="40753">MLVPQTHDEAERKVTALELFFDLVFVFAFTQVTAAMAANPSAEGLARGMLVLGAVWWAWVGYAWLTNAIDPEEGVTRLVFFAVMASMLVVSLAIPEAFDDDAVVFAGAYAVVRFLQIGLYALSDDDVDLRHAVQRLGTTTAISCGLLLAAAFTDGTLQGALWALALLIDFGGGLLSGTGGWRVSAGHFAERHGLIVIIALGESIVALGVGASEEELTGPVVLAAVLGTALTAALWWVYFDVVALVAERHLHEATGAVRNAMARDSYSYIHLLMIAGIVLVALGIKKTLGEVDEPLKTVPAVALCGGAALYLVGHVLFRLRNVRTVAWRRIAAAALCLALIPLAREIDALVTLTAITAVYVVMIAYEAVRYAEARDRIRHMPA</sequence>
<feature type="transmembrane region" description="Helical" evidence="1">
    <location>
        <begin position="326"/>
        <end position="343"/>
    </location>
</feature>
<evidence type="ECO:0000313" key="3">
    <source>
        <dbReference type="Proteomes" id="UP000240739"/>
    </source>
</evidence>
<feature type="transmembrane region" description="Helical" evidence="1">
    <location>
        <begin position="44"/>
        <end position="66"/>
    </location>
</feature>
<protein>
    <submittedName>
        <fullName evidence="2">Low temperature requirement protein A</fullName>
    </submittedName>
</protein>
<dbReference type="Pfam" id="PF06772">
    <property type="entry name" value="LtrA"/>
    <property type="match status" value="1"/>
</dbReference>
<feature type="transmembrane region" description="Helical" evidence="1">
    <location>
        <begin position="297"/>
        <end position="319"/>
    </location>
</feature>
<keyword evidence="1" id="KW-0472">Membrane</keyword>
<keyword evidence="3" id="KW-1185">Reference proteome</keyword>
<feature type="transmembrane region" description="Helical" evidence="1">
    <location>
        <begin position="159"/>
        <end position="181"/>
    </location>
</feature>
<comment type="caution">
    <text evidence="2">The sequence shown here is derived from an EMBL/GenBank/DDBJ whole genome shotgun (WGS) entry which is preliminary data.</text>
</comment>
<dbReference type="PANTHER" id="PTHR36840:SF1">
    <property type="entry name" value="BLL5714 PROTEIN"/>
    <property type="match status" value="1"/>
</dbReference>
<dbReference type="PANTHER" id="PTHR36840">
    <property type="entry name" value="BLL5714 PROTEIN"/>
    <property type="match status" value="1"/>
</dbReference>
<feature type="transmembrane region" description="Helical" evidence="1">
    <location>
        <begin position="223"/>
        <end position="246"/>
    </location>
</feature>
<organism evidence="2 3">
    <name type="scientific">Paraconexibacter algicola</name>
    <dbReference type="NCBI Taxonomy" id="2133960"/>
    <lineage>
        <taxon>Bacteria</taxon>
        <taxon>Bacillati</taxon>
        <taxon>Actinomycetota</taxon>
        <taxon>Thermoleophilia</taxon>
        <taxon>Solirubrobacterales</taxon>
        <taxon>Paraconexibacteraceae</taxon>
        <taxon>Paraconexibacter</taxon>
    </lineage>
</organism>
<feature type="transmembrane region" description="Helical" evidence="1">
    <location>
        <begin position="78"/>
        <end position="98"/>
    </location>
</feature>
<feature type="transmembrane region" description="Helical" evidence="1">
    <location>
        <begin position="193"/>
        <end position="211"/>
    </location>
</feature>
<feature type="transmembrane region" description="Helical" evidence="1">
    <location>
        <begin position="349"/>
        <end position="368"/>
    </location>
</feature>
<dbReference type="InterPro" id="IPR010640">
    <property type="entry name" value="Low_temperature_requirement_A"/>
</dbReference>
<evidence type="ECO:0000256" key="1">
    <source>
        <dbReference type="SAM" id="Phobius"/>
    </source>
</evidence>
<reference evidence="2 3" key="1">
    <citation type="submission" date="2018-03" db="EMBL/GenBank/DDBJ databases">
        <title>Aquarubrobacter algicola gen. nov., sp. nov., a novel actinobacterium isolated from shallow eutrophic lake during the end of cyanobacterial harmful algal blooms.</title>
        <authorList>
            <person name="Chun S.J."/>
        </authorList>
    </citation>
    <scope>NUCLEOTIDE SEQUENCE [LARGE SCALE GENOMIC DNA]</scope>
    <source>
        <strain evidence="2 3">Seoho-28</strain>
    </source>
</reference>
<feature type="transmembrane region" description="Helical" evidence="1">
    <location>
        <begin position="266"/>
        <end position="285"/>
    </location>
</feature>